<evidence type="ECO:0000313" key="3">
    <source>
        <dbReference type="Proteomes" id="UP001335737"/>
    </source>
</evidence>
<protein>
    <submittedName>
        <fullName evidence="2">PepSY domain-containing protein</fullName>
    </submittedName>
</protein>
<name>A0ABU6KIH6_9BACI</name>
<feature type="domain" description="PepSY" evidence="1">
    <location>
        <begin position="2"/>
        <end position="53"/>
    </location>
</feature>
<reference evidence="2 3" key="1">
    <citation type="journal article" date="2024" name="Int. J. Syst. Evol. Microbiol.">
        <title>Virgibacillus tibetensis sp. nov., isolated from salt lake on the Tibetan Plateau of China.</title>
        <authorList>
            <person name="Phurbu D."/>
            <person name="Liu Z.-X."/>
            <person name="Wang R."/>
            <person name="Zheng Y.-Y."/>
            <person name="Liu H.-C."/>
            <person name="Zhou Y.-G."/>
            <person name="Yu Y.-J."/>
            <person name="Li A.-H."/>
        </authorList>
    </citation>
    <scope>NUCLEOTIDE SEQUENCE [LARGE SCALE GENOMIC DNA]</scope>
    <source>
        <strain evidence="2 3">C22-A2</strain>
    </source>
</reference>
<dbReference type="EMBL" id="JARZFX010000007">
    <property type="protein sequence ID" value="MEC5424680.1"/>
    <property type="molecule type" value="Genomic_DNA"/>
</dbReference>
<accession>A0ABU6KIH6</accession>
<evidence type="ECO:0000259" key="1">
    <source>
        <dbReference type="Pfam" id="PF03413"/>
    </source>
</evidence>
<proteinExistence type="predicted"/>
<comment type="caution">
    <text evidence="2">The sequence shown here is derived from an EMBL/GenBank/DDBJ whole genome shotgun (WGS) entry which is preliminary data.</text>
</comment>
<dbReference type="Gene3D" id="3.10.450.40">
    <property type="match status" value="1"/>
</dbReference>
<sequence length="62" mass="6978">MKEAEEIALNSFSGTITEVELDEDDGRLIYEIEIENGNEEAEIDIDAYTGEILVLSIDRDDN</sequence>
<dbReference type="Proteomes" id="UP001335737">
    <property type="component" value="Unassembled WGS sequence"/>
</dbReference>
<evidence type="ECO:0000313" key="2">
    <source>
        <dbReference type="EMBL" id="MEC5424680.1"/>
    </source>
</evidence>
<gene>
    <name evidence="2" type="ORF">QGM71_14365</name>
</gene>
<keyword evidence="3" id="KW-1185">Reference proteome</keyword>
<dbReference type="InterPro" id="IPR025711">
    <property type="entry name" value="PepSY"/>
</dbReference>
<organism evidence="2 3">
    <name type="scientific">Virgibacillus tibetensis</name>
    <dbReference type="NCBI Taxonomy" id="3042313"/>
    <lineage>
        <taxon>Bacteria</taxon>
        <taxon>Bacillati</taxon>
        <taxon>Bacillota</taxon>
        <taxon>Bacilli</taxon>
        <taxon>Bacillales</taxon>
        <taxon>Bacillaceae</taxon>
        <taxon>Virgibacillus</taxon>
    </lineage>
</organism>
<dbReference type="Pfam" id="PF03413">
    <property type="entry name" value="PepSY"/>
    <property type="match status" value="1"/>
</dbReference>